<dbReference type="GO" id="GO:0032502">
    <property type="term" value="P:developmental process"/>
    <property type="evidence" value="ECO:0007669"/>
    <property type="project" value="UniProtKB-ARBA"/>
</dbReference>
<dbReference type="PANTHER" id="PTHR14789:SF8">
    <property type="entry name" value="C-TYPE LECTIN DOMAIN FAMILY 14 MEMBER A PRECURSOR-RELATED"/>
    <property type="match status" value="1"/>
</dbReference>
<dbReference type="GO" id="GO:0005509">
    <property type="term" value="F:calcium ion binding"/>
    <property type="evidence" value="ECO:0007669"/>
    <property type="project" value="InterPro"/>
</dbReference>
<sequence>MRTPTVRSMVQAGRMEYYWICLWSVLGVGLCVPVAKPYYIHPYPLNFDKASEACQPGSFLTKVASMEEALKILKVISDIPSKERTFQFWVGLMKGKGSCVKHDAPLNGFKWTVDNSSDTELDQWKYLPNPTCTGIYCVFLSGEFNGTEIVNWGFVSSTCKTEYPFICKQRNGEVPIMKQCPIPHIPEARILRPDPKDHHKLNLDCGFGKMFELTCSATTLTWERDDGSDIRGICASCKAGYMTDGSGSCVDIDECRDRPCKDQCVNTEGSFLCKCYDKNGNLQDEGSMACNELPAATIAPEGSDNHLVQDYTPTSKPAIQEKPFLASLPDQHTPTSPTDDIEIVDKSGDQTYIFIPVLIAVMALVVLLVVVLSIVKCCLRRRSQKLAMKNAEKMAMKRAESSKEKYSLENANEKEVR</sequence>
<proteinExistence type="predicted"/>
<dbReference type="InterPro" id="IPR001304">
    <property type="entry name" value="C-type_lectin-like"/>
</dbReference>
<dbReference type="PANTHER" id="PTHR14789">
    <property type="entry name" value="CHONDROLECTIN VARIANT CHODLFDELTAE"/>
    <property type="match status" value="1"/>
</dbReference>
<evidence type="ECO:0000259" key="11">
    <source>
        <dbReference type="PROSITE" id="PS50041"/>
    </source>
</evidence>
<dbReference type="PROSITE" id="PS50041">
    <property type="entry name" value="C_TYPE_LECTIN_2"/>
    <property type="match status" value="1"/>
</dbReference>
<evidence type="ECO:0000256" key="4">
    <source>
        <dbReference type="ARBA" id="ARBA00022729"/>
    </source>
</evidence>
<feature type="transmembrane region" description="Helical" evidence="10">
    <location>
        <begin position="353"/>
        <end position="379"/>
    </location>
</feature>
<keyword evidence="5" id="KW-0430">Lectin</keyword>
<keyword evidence="8" id="KW-1015">Disulfide bond</keyword>
<evidence type="ECO:0000256" key="6">
    <source>
        <dbReference type="ARBA" id="ARBA00022989"/>
    </source>
</evidence>
<dbReference type="GO" id="GO:0016020">
    <property type="term" value="C:membrane"/>
    <property type="evidence" value="ECO:0007669"/>
    <property type="project" value="UniProtKB-SubCell"/>
</dbReference>
<dbReference type="InterPro" id="IPR001881">
    <property type="entry name" value="EGF-like_Ca-bd_dom"/>
</dbReference>
<evidence type="ECO:0000256" key="9">
    <source>
        <dbReference type="SAM" id="MobiDB-lite"/>
    </source>
</evidence>
<dbReference type="Pfam" id="PF00059">
    <property type="entry name" value="Lectin_C"/>
    <property type="match status" value="1"/>
</dbReference>
<dbReference type="PROSITE" id="PS01187">
    <property type="entry name" value="EGF_CA"/>
    <property type="match status" value="1"/>
</dbReference>
<feature type="transmembrane region" description="Helical" evidence="10">
    <location>
        <begin position="17"/>
        <end position="35"/>
    </location>
</feature>
<accession>A0A8U1GXY9</accession>
<dbReference type="SUPFAM" id="SSF56436">
    <property type="entry name" value="C-type lectin-like"/>
    <property type="match status" value="1"/>
</dbReference>
<feature type="region of interest" description="Disordered" evidence="9">
    <location>
        <begin position="398"/>
        <end position="417"/>
    </location>
</feature>
<name>A0A8U1GXY9_SALNM</name>
<evidence type="ECO:0000256" key="7">
    <source>
        <dbReference type="ARBA" id="ARBA00023136"/>
    </source>
</evidence>
<dbReference type="GO" id="GO:0030246">
    <property type="term" value="F:carbohydrate binding"/>
    <property type="evidence" value="ECO:0007669"/>
    <property type="project" value="UniProtKB-KW"/>
</dbReference>
<keyword evidence="6 10" id="KW-1133">Transmembrane helix</keyword>
<organism evidence="12 13">
    <name type="scientific">Salvelinus namaycush</name>
    <name type="common">Lake trout</name>
    <name type="synonym">Salmo namaycush</name>
    <dbReference type="NCBI Taxonomy" id="8040"/>
    <lineage>
        <taxon>Eukaryota</taxon>
        <taxon>Metazoa</taxon>
        <taxon>Chordata</taxon>
        <taxon>Craniata</taxon>
        <taxon>Vertebrata</taxon>
        <taxon>Euteleostomi</taxon>
        <taxon>Actinopterygii</taxon>
        <taxon>Neopterygii</taxon>
        <taxon>Teleostei</taxon>
        <taxon>Protacanthopterygii</taxon>
        <taxon>Salmoniformes</taxon>
        <taxon>Salmonidae</taxon>
        <taxon>Salmoninae</taxon>
        <taxon>Salvelinus</taxon>
    </lineage>
</organism>
<dbReference type="InterPro" id="IPR016187">
    <property type="entry name" value="CTDL_fold"/>
</dbReference>
<evidence type="ECO:0000313" key="13">
    <source>
        <dbReference type="RefSeq" id="XP_038864931.1"/>
    </source>
</evidence>
<comment type="subcellular location">
    <subcellularLocation>
        <location evidence="1">Membrane</location>
        <topology evidence="1">Single-pass type I membrane protein</topology>
    </subcellularLocation>
</comment>
<keyword evidence="12" id="KW-1185">Reference proteome</keyword>
<dbReference type="InterPro" id="IPR051505">
    <property type="entry name" value="C-type_lectin_domain"/>
</dbReference>
<evidence type="ECO:0000256" key="10">
    <source>
        <dbReference type="SAM" id="Phobius"/>
    </source>
</evidence>
<evidence type="ECO:0000256" key="8">
    <source>
        <dbReference type="ARBA" id="ARBA00023157"/>
    </source>
</evidence>
<keyword evidence="7 10" id="KW-0472">Membrane</keyword>
<keyword evidence="2" id="KW-0597">Phosphoprotein</keyword>
<evidence type="ECO:0000256" key="5">
    <source>
        <dbReference type="ARBA" id="ARBA00022734"/>
    </source>
</evidence>
<protein>
    <submittedName>
        <fullName evidence="13">Complement component C1q receptor-like</fullName>
    </submittedName>
</protein>
<dbReference type="KEGG" id="snh:120059927"/>
<dbReference type="InterPro" id="IPR018097">
    <property type="entry name" value="EGF_Ca-bd_CS"/>
</dbReference>
<dbReference type="RefSeq" id="XP_038864931.1">
    <property type="nucleotide sequence ID" value="XM_039009003.1"/>
</dbReference>
<dbReference type="SUPFAM" id="SSF57196">
    <property type="entry name" value="EGF/Laminin"/>
    <property type="match status" value="1"/>
</dbReference>
<dbReference type="AlphaFoldDB" id="A0A8U1GXY9"/>
<keyword evidence="3 10" id="KW-0812">Transmembrane</keyword>
<dbReference type="SMART" id="SM00179">
    <property type="entry name" value="EGF_CA"/>
    <property type="match status" value="1"/>
</dbReference>
<reference evidence="13" key="1">
    <citation type="submission" date="2025-08" db="UniProtKB">
        <authorList>
            <consortium name="RefSeq"/>
        </authorList>
    </citation>
    <scope>IDENTIFICATION</scope>
    <source>
        <tissue evidence="13">White muscle</tissue>
    </source>
</reference>
<feature type="domain" description="C-type lectin" evidence="11">
    <location>
        <begin position="38"/>
        <end position="168"/>
    </location>
</feature>
<dbReference type="Gene3D" id="2.10.25.10">
    <property type="entry name" value="Laminin"/>
    <property type="match status" value="1"/>
</dbReference>
<dbReference type="Gene3D" id="3.10.100.10">
    <property type="entry name" value="Mannose-Binding Protein A, subunit A"/>
    <property type="match status" value="1"/>
</dbReference>
<evidence type="ECO:0000313" key="12">
    <source>
        <dbReference type="Proteomes" id="UP000808372"/>
    </source>
</evidence>
<evidence type="ECO:0000256" key="1">
    <source>
        <dbReference type="ARBA" id="ARBA00004479"/>
    </source>
</evidence>
<dbReference type="InterPro" id="IPR016186">
    <property type="entry name" value="C-type_lectin-like/link_sf"/>
</dbReference>
<dbReference type="Proteomes" id="UP000808372">
    <property type="component" value="Chromosome 15"/>
</dbReference>
<keyword evidence="4" id="KW-0732">Signal</keyword>
<evidence type="ECO:0000256" key="3">
    <source>
        <dbReference type="ARBA" id="ARBA00022692"/>
    </source>
</evidence>
<gene>
    <name evidence="13" type="primary">LOC120059927</name>
</gene>
<evidence type="ECO:0000256" key="2">
    <source>
        <dbReference type="ARBA" id="ARBA00022553"/>
    </source>
</evidence>
<dbReference type="CDD" id="cd00054">
    <property type="entry name" value="EGF_CA"/>
    <property type="match status" value="1"/>
</dbReference>
<dbReference type="GeneID" id="120059927"/>